<dbReference type="EMBL" id="BNAT01000039">
    <property type="protein sequence ID" value="GHE53567.1"/>
    <property type="molecule type" value="Genomic_DNA"/>
</dbReference>
<sequence length="55" mass="5382">MSVQGSTCNGSTGPGAVGRAGASPRVRLYAPGAHKGAIAVPARSFRVCALGRGSL</sequence>
<feature type="region of interest" description="Disordered" evidence="1">
    <location>
        <begin position="1"/>
        <end position="21"/>
    </location>
</feature>
<dbReference type="AlphaFoldDB" id="A0A918ZIP9"/>
<reference evidence="2" key="2">
    <citation type="submission" date="2020-09" db="EMBL/GenBank/DDBJ databases">
        <authorList>
            <person name="Sun Q."/>
            <person name="Zhou Y."/>
        </authorList>
    </citation>
    <scope>NUCLEOTIDE SEQUENCE</scope>
    <source>
        <strain evidence="2">CGMCC 4.7403</strain>
    </source>
</reference>
<gene>
    <name evidence="2" type="ORF">GCM10017771_76000</name>
</gene>
<name>A0A918ZIP9_9ACTN</name>
<protein>
    <submittedName>
        <fullName evidence="2">Uncharacterized protein</fullName>
    </submittedName>
</protein>
<keyword evidence="3" id="KW-1185">Reference proteome</keyword>
<reference evidence="2" key="1">
    <citation type="journal article" date="2014" name="Int. J. Syst. Evol. Microbiol.">
        <title>Complete genome sequence of Corynebacterium casei LMG S-19264T (=DSM 44701T), isolated from a smear-ripened cheese.</title>
        <authorList>
            <consortium name="US DOE Joint Genome Institute (JGI-PGF)"/>
            <person name="Walter F."/>
            <person name="Albersmeier A."/>
            <person name="Kalinowski J."/>
            <person name="Ruckert C."/>
        </authorList>
    </citation>
    <scope>NUCLEOTIDE SEQUENCE</scope>
    <source>
        <strain evidence="2">CGMCC 4.7403</strain>
    </source>
</reference>
<evidence type="ECO:0000313" key="3">
    <source>
        <dbReference type="Proteomes" id="UP000603227"/>
    </source>
</evidence>
<comment type="caution">
    <text evidence="2">The sequence shown here is derived from an EMBL/GenBank/DDBJ whole genome shotgun (WGS) entry which is preliminary data.</text>
</comment>
<dbReference type="Proteomes" id="UP000603227">
    <property type="component" value="Unassembled WGS sequence"/>
</dbReference>
<feature type="compositionally biased region" description="Polar residues" evidence="1">
    <location>
        <begin position="1"/>
        <end position="11"/>
    </location>
</feature>
<evidence type="ECO:0000256" key="1">
    <source>
        <dbReference type="SAM" id="MobiDB-lite"/>
    </source>
</evidence>
<proteinExistence type="predicted"/>
<accession>A0A918ZIP9</accession>
<evidence type="ECO:0000313" key="2">
    <source>
        <dbReference type="EMBL" id="GHE53567.1"/>
    </source>
</evidence>
<organism evidence="2 3">
    <name type="scientific">Streptomyces capitiformicae</name>
    <dbReference type="NCBI Taxonomy" id="2014920"/>
    <lineage>
        <taxon>Bacteria</taxon>
        <taxon>Bacillati</taxon>
        <taxon>Actinomycetota</taxon>
        <taxon>Actinomycetes</taxon>
        <taxon>Kitasatosporales</taxon>
        <taxon>Streptomycetaceae</taxon>
        <taxon>Streptomyces</taxon>
    </lineage>
</organism>